<feature type="domain" description="DALR anticodon binding" evidence="11">
    <location>
        <begin position="585"/>
        <end position="681"/>
    </location>
</feature>
<keyword evidence="8 10" id="KW-0030">Aminoacyl-tRNA synthetase</keyword>
<reference evidence="12 13" key="1">
    <citation type="submission" date="2017-07" db="EMBL/GenBank/DDBJ databases">
        <title>Isolation and whole genome analysis of endospore-forming bacteria from heroin.</title>
        <authorList>
            <person name="Kalinowski J."/>
            <person name="Ahrens B."/>
            <person name="Al-Dilaimi A."/>
            <person name="Winkler A."/>
            <person name="Wibberg D."/>
            <person name="Schleenbecker U."/>
            <person name="Ruckert C."/>
            <person name="Wolfel R."/>
            <person name="Grass G."/>
        </authorList>
    </citation>
    <scope>NUCLEOTIDE SEQUENCE [LARGE SCALE GENOMIC DNA]</scope>
    <source>
        <strain evidence="12 13">7539</strain>
    </source>
</reference>
<dbReference type="PANTHER" id="PTHR30075">
    <property type="entry name" value="GLYCYL-TRNA SYNTHETASE"/>
    <property type="match status" value="1"/>
</dbReference>
<keyword evidence="7 10" id="KW-0648">Protein biosynthesis</keyword>
<dbReference type="GO" id="GO:0005829">
    <property type="term" value="C:cytosol"/>
    <property type="evidence" value="ECO:0007669"/>
    <property type="project" value="TreeGrafter"/>
</dbReference>
<evidence type="ECO:0000256" key="5">
    <source>
        <dbReference type="ARBA" id="ARBA00022741"/>
    </source>
</evidence>
<evidence type="ECO:0000256" key="2">
    <source>
        <dbReference type="ARBA" id="ARBA00008226"/>
    </source>
</evidence>
<comment type="caution">
    <text evidence="12">The sequence shown here is derived from an EMBL/GenBank/DDBJ whole genome shotgun (WGS) entry which is preliminary data.</text>
</comment>
<comment type="similarity">
    <text evidence="2 10">Belongs to the class-II aminoacyl-tRNA synthetase family.</text>
</comment>
<evidence type="ECO:0000313" key="13">
    <source>
        <dbReference type="Proteomes" id="UP000216207"/>
    </source>
</evidence>
<evidence type="ECO:0000313" key="12">
    <source>
        <dbReference type="EMBL" id="PAE90500.1"/>
    </source>
</evidence>
<dbReference type="Pfam" id="PF05746">
    <property type="entry name" value="DALR_1"/>
    <property type="match status" value="1"/>
</dbReference>
<dbReference type="NCBIfam" id="TIGR00211">
    <property type="entry name" value="glyS"/>
    <property type="match status" value="1"/>
</dbReference>
<dbReference type="PROSITE" id="PS50861">
    <property type="entry name" value="AA_TRNA_LIGASE_II_GLYAB"/>
    <property type="match status" value="1"/>
</dbReference>
<evidence type="ECO:0000256" key="3">
    <source>
        <dbReference type="ARBA" id="ARBA00022490"/>
    </source>
</evidence>
<dbReference type="SUPFAM" id="SSF109604">
    <property type="entry name" value="HD-domain/PDEase-like"/>
    <property type="match status" value="1"/>
</dbReference>
<gene>
    <name evidence="10" type="primary">glyS</name>
    <name evidence="12" type="ORF">CHH72_01005</name>
</gene>
<sequence length="693" mass="77517">MNKPFLLELGLEELPARFVTPSITQLAEKVQAWLDDKGLSYGEIHSYATPRRLAILVEDLADRQPDIHDESRGPALKIAKDESGAWTKAALGFAKGQGVETSQLEIKAVNGTDYVFAKTHKKGEKTSVLLPELKELITGLTFPKSMRWNTYSLRYARPIQWLVALYGEDVIPFSINGIETGRNTTGHRFLGADFPLDNPIEYADALKRQYVIADAEERKAAIVSQLKQMEEEHSWVVPIDEALLEEVTQLVEYPTALSGSFDDSFLALPKEVLITTMREHQRYFPVEAKDGRLLPYFITVRNGNEEYIENVAKGNEKVLRARLSDAAFFYHEDQKISLQAANAKLDNIVFHEAIGTMGEKVARIGELSKWLAGEANLGAQERQTVERAAAIAKFDLVTYMVGEFPELQGRMGQEYAEKAGETPQVAKAIYEQYLPRYAGDKVPETEAGAVLALADKLDTVVSCFSIGLIPTGSQDPYALRRQATGIIHILLQTEMPLTLENMAVHALDSIAKKGFMTEKVETTKQELISFFANRLKHVMLEAGFRYDIVDAVLAAPLVDVYTMFAKARLLTERAEDREFKEVTESLSRVTNLAKKAPKGVFVSENLFENETESRLLAATLEVEFGLAEAWKVKDAYAAYQALAQCRATINTFFDHTMVMADNEATRNNRLALLDRLAKSIQSYADFQKIVFSA</sequence>
<proteinExistence type="inferred from homology"/>
<keyword evidence="6 10" id="KW-0067">ATP-binding</keyword>
<dbReference type="InterPro" id="IPR006194">
    <property type="entry name" value="Gly-tRNA-synth_heterodimer"/>
</dbReference>
<evidence type="ECO:0000256" key="7">
    <source>
        <dbReference type="ARBA" id="ARBA00022917"/>
    </source>
</evidence>
<dbReference type="PANTHER" id="PTHR30075:SF2">
    <property type="entry name" value="GLYCINE--TRNA LIGASE, CHLOROPLASTIC_MITOCHONDRIAL 2"/>
    <property type="match status" value="1"/>
</dbReference>
<protein>
    <recommendedName>
        <fullName evidence="10">Glycine--tRNA ligase beta subunit</fullName>
        <ecNumber evidence="10">6.1.1.14</ecNumber>
    </recommendedName>
    <alternativeName>
        <fullName evidence="10">Glycyl-tRNA synthetase beta subunit</fullName>
        <shortName evidence="10">GlyRS</shortName>
    </alternativeName>
</protein>
<dbReference type="GO" id="GO:0006420">
    <property type="term" value="P:arginyl-tRNA aminoacylation"/>
    <property type="evidence" value="ECO:0007669"/>
    <property type="project" value="InterPro"/>
</dbReference>
<evidence type="ECO:0000256" key="1">
    <source>
        <dbReference type="ARBA" id="ARBA00004496"/>
    </source>
</evidence>
<dbReference type="GO" id="GO:0004820">
    <property type="term" value="F:glycine-tRNA ligase activity"/>
    <property type="evidence" value="ECO:0007669"/>
    <property type="project" value="UniProtKB-UniRule"/>
</dbReference>
<dbReference type="RefSeq" id="WP_095293622.1">
    <property type="nucleotide sequence ID" value="NZ_BOQS01000009.1"/>
</dbReference>
<keyword evidence="5 10" id="KW-0547">Nucleotide-binding</keyword>
<evidence type="ECO:0000256" key="6">
    <source>
        <dbReference type="ARBA" id="ARBA00022840"/>
    </source>
</evidence>
<evidence type="ECO:0000256" key="4">
    <source>
        <dbReference type="ARBA" id="ARBA00022598"/>
    </source>
</evidence>
<dbReference type="Pfam" id="PF02092">
    <property type="entry name" value="tRNA_synt_2f"/>
    <property type="match status" value="1"/>
</dbReference>
<evidence type="ECO:0000259" key="11">
    <source>
        <dbReference type="Pfam" id="PF05746"/>
    </source>
</evidence>
<keyword evidence="3 10" id="KW-0963">Cytoplasm</keyword>
<name>A0A268P5F8_SHOCL</name>
<evidence type="ECO:0000256" key="9">
    <source>
        <dbReference type="ARBA" id="ARBA00047937"/>
    </source>
</evidence>
<dbReference type="InterPro" id="IPR015944">
    <property type="entry name" value="Gly-tRNA-synth_bsu"/>
</dbReference>
<evidence type="ECO:0000256" key="8">
    <source>
        <dbReference type="ARBA" id="ARBA00023146"/>
    </source>
</evidence>
<organism evidence="12 13">
    <name type="scientific">Shouchella clausii</name>
    <name type="common">Alkalihalobacillus clausii</name>
    <dbReference type="NCBI Taxonomy" id="79880"/>
    <lineage>
        <taxon>Bacteria</taxon>
        <taxon>Bacillati</taxon>
        <taxon>Bacillota</taxon>
        <taxon>Bacilli</taxon>
        <taxon>Bacillales</taxon>
        <taxon>Bacillaceae</taxon>
        <taxon>Shouchella</taxon>
    </lineage>
</organism>
<dbReference type="EMBL" id="NPCC01000004">
    <property type="protein sequence ID" value="PAE90500.1"/>
    <property type="molecule type" value="Genomic_DNA"/>
</dbReference>
<evidence type="ECO:0000256" key="10">
    <source>
        <dbReference type="HAMAP-Rule" id="MF_00255"/>
    </source>
</evidence>
<dbReference type="GO" id="GO:0006426">
    <property type="term" value="P:glycyl-tRNA aminoacylation"/>
    <property type="evidence" value="ECO:0007669"/>
    <property type="project" value="UniProtKB-UniRule"/>
</dbReference>
<dbReference type="EC" id="6.1.1.14" evidence="10"/>
<dbReference type="GO" id="GO:0005524">
    <property type="term" value="F:ATP binding"/>
    <property type="evidence" value="ECO:0007669"/>
    <property type="project" value="UniProtKB-UniRule"/>
</dbReference>
<dbReference type="Proteomes" id="UP000216207">
    <property type="component" value="Unassembled WGS sequence"/>
</dbReference>
<dbReference type="InterPro" id="IPR008909">
    <property type="entry name" value="DALR_anticod-bd"/>
</dbReference>
<dbReference type="HAMAP" id="MF_00255">
    <property type="entry name" value="Gly_tRNA_synth_beta"/>
    <property type="match status" value="1"/>
</dbReference>
<dbReference type="PRINTS" id="PR01045">
    <property type="entry name" value="TRNASYNTHGB"/>
</dbReference>
<dbReference type="AlphaFoldDB" id="A0A268P5F8"/>
<keyword evidence="4 10" id="KW-0436">Ligase</keyword>
<comment type="subunit">
    <text evidence="10">Tetramer of two alpha and two beta subunits.</text>
</comment>
<accession>A0A268P5F8</accession>
<comment type="subcellular location">
    <subcellularLocation>
        <location evidence="1 10">Cytoplasm</location>
    </subcellularLocation>
</comment>
<dbReference type="GO" id="GO:0004814">
    <property type="term" value="F:arginine-tRNA ligase activity"/>
    <property type="evidence" value="ECO:0007669"/>
    <property type="project" value="InterPro"/>
</dbReference>
<comment type="catalytic activity">
    <reaction evidence="9 10">
        <text>tRNA(Gly) + glycine + ATP = glycyl-tRNA(Gly) + AMP + diphosphate</text>
        <dbReference type="Rhea" id="RHEA:16013"/>
        <dbReference type="Rhea" id="RHEA-COMP:9664"/>
        <dbReference type="Rhea" id="RHEA-COMP:9683"/>
        <dbReference type="ChEBI" id="CHEBI:30616"/>
        <dbReference type="ChEBI" id="CHEBI:33019"/>
        <dbReference type="ChEBI" id="CHEBI:57305"/>
        <dbReference type="ChEBI" id="CHEBI:78442"/>
        <dbReference type="ChEBI" id="CHEBI:78522"/>
        <dbReference type="ChEBI" id="CHEBI:456215"/>
        <dbReference type="EC" id="6.1.1.14"/>
    </reaction>
</comment>